<evidence type="ECO:0000313" key="3">
    <source>
        <dbReference type="Proteomes" id="UP001385951"/>
    </source>
</evidence>
<dbReference type="EMBL" id="JASBNA010000018">
    <property type="protein sequence ID" value="KAK7685972.1"/>
    <property type="molecule type" value="Genomic_DNA"/>
</dbReference>
<dbReference type="Proteomes" id="UP001385951">
    <property type="component" value="Unassembled WGS sequence"/>
</dbReference>
<reference evidence="2 3" key="1">
    <citation type="submission" date="2022-09" db="EMBL/GenBank/DDBJ databases">
        <authorList>
            <person name="Palmer J.M."/>
        </authorList>
    </citation>
    <scope>NUCLEOTIDE SEQUENCE [LARGE SCALE GENOMIC DNA]</scope>
    <source>
        <strain evidence="2 3">DSM 7382</strain>
    </source>
</reference>
<proteinExistence type="predicted"/>
<evidence type="ECO:0000313" key="2">
    <source>
        <dbReference type="EMBL" id="KAK7685972.1"/>
    </source>
</evidence>
<dbReference type="AlphaFoldDB" id="A0AAW0G0R3"/>
<organism evidence="2 3">
    <name type="scientific">Cerrena zonata</name>
    <dbReference type="NCBI Taxonomy" id="2478898"/>
    <lineage>
        <taxon>Eukaryota</taxon>
        <taxon>Fungi</taxon>
        <taxon>Dikarya</taxon>
        <taxon>Basidiomycota</taxon>
        <taxon>Agaricomycotina</taxon>
        <taxon>Agaricomycetes</taxon>
        <taxon>Polyporales</taxon>
        <taxon>Cerrenaceae</taxon>
        <taxon>Cerrena</taxon>
    </lineage>
</organism>
<comment type="caution">
    <text evidence="2">The sequence shown here is derived from an EMBL/GenBank/DDBJ whole genome shotgun (WGS) entry which is preliminary data.</text>
</comment>
<name>A0AAW0G0R3_9APHY</name>
<sequence length="185" mass="20849">MSFKCICSRVCADNGGLLRHQRTCKKFEAYNTELLDRARPGIEEQDRKRRRIIEDITADWSSRVSVAANPCPPTSSTNDAFNQTEMHLDSWFDTVQMPSDPEPSPLPLLHEPSPEPPSTRRPVRSTRGRLPRRYEDFCPEPSIPIEPDPMPCDSELPGSAGSIPDEQGPPLPSHNEGSREFRVKV</sequence>
<gene>
    <name evidence="2" type="ORF">QCA50_010782</name>
</gene>
<feature type="compositionally biased region" description="Basic residues" evidence="1">
    <location>
        <begin position="121"/>
        <end position="131"/>
    </location>
</feature>
<accession>A0AAW0G0R3</accession>
<keyword evidence="3" id="KW-1185">Reference proteome</keyword>
<feature type="compositionally biased region" description="Basic and acidic residues" evidence="1">
    <location>
        <begin position="176"/>
        <end position="185"/>
    </location>
</feature>
<feature type="region of interest" description="Disordered" evidence="1">
    <location>
        <begin position="87"/>
        <end position="185"/>
    </location>
</feature>
<feature type="compositionally biased region" description="Pro residues" evidence="1">
    <location>
        <begin position="141"/>
        <end position="150"/>
    </location>
</feature>
<evidence type="ECO:0000256" key="1">
    <source>
        <dbReference type="SAM" id="MobiDB-lite"/>
    </source>
</evidence>
<protein>
    <submittedName>
        <fullName evidence="2">Uncharacterized protein</fullName>
    </submittedName>
</protein>